<keyword evidence="5" id="KW-1185">Reference proteome</keyword>
<reference evidence="4 5" key="1">
    <citation type="submission" date="2021-01" db="EMBL/GenBank/DDBJ databases">
        <title>Genomic Encyclopedia of Type Strains, Phase IV (KMG-IV): sequencing the most valuable type-strain genomes for metagenomic binning, comparative biology and taxonomic classification.</title>
        <authorList>
            <person name="Goeker M."/>
        </authorList>
    </citation>
    <scope>NUCLEOTIDE SEQUENCE [LARGE SCALE GENOMIC DNA]</scope>
    <source>
        <strain evidence="4 5">DSM 104297</strain>
    </source>
</reference>
<dbReference type="PANTHER" id="PTHR11527">
    <property type="entry name" value="HEAT-SHOCK PROTEIN 20 FAMILY MEMBER"/>
    <property type="match status" value="1"/>
</dbReference>
<comment type="similarity">
    <text evidence="1 2">Belongs to the small heat shock protein (HSP20) family.</text>
</comment>
<dbReference type="Gene3D" id="2.60.40.790">
    <property type="match status" value="1"/>
</dbReference>
<dbReference type="EMBL" id="JAFBFC010000001">
    <property type="protein sequence ID" value="MBM7702018.1"/>
    <property type="molecule type" value="Genomic_DNA"/>
</dbReference>
<gene>
    <name evidence="4" type="ORF">JOC83_000844</name>
</gene>
<dbReference type="RefSeq" id="WP_205184201.1">
    <property type="nucleotide sequence ID" value="NZ_JAFBFC010000001.1"/>
</dbReference>
<accession>A0ABS2QS29</accession>
<sequence>MSKKQPDIDWSSIHDKVEDMLGVHFLNDLQSMLPKRFPNIDLYQTDTEGIVVIEIPGLQSSQDIRIKLESSMLTIDGQIPYSYPITKQQLTMKERHTGSFQRTIRIPFPYIDDQISAKYKNGLLEIRLQKDIQDQTISIEFDEEN</sequence>
<dbReference type="Pfam" id="PF00011">
    <property type="entry name" value="HSP20"/>
    <property type="match status" value="1"/>
</dbReference>
<evidence type="ECO:0000259" key="3">
    <source>
        <dbReference type="PROSITE" id="PS01031"/>
    </source>
</evidence>
<evidence type="ECO:0000313" key="4">
    <source>
        <dbReference type="EMBL" id="MBM7702018.1"/>
    </source>
</evidence>
<evidence type="ECO:0000256" key="1">
    <source>
        <dbReference type="PROSITE-ProRule" id="PRU00285"/>
    </source>
</evidence>
<organism evidence="4 5">
    <name type="scientific">Priestia iocasae</name>
    <dbReference type="NCBI Taxonomy" id="2291674"/>
    <lineage>
        <taxon>Bacteria</taxon>
        <taxon>Bacillati</taxon>
        <taxon>Bacillota</taxon>
        <taxon>Bacilli</taxon>
        <taxon>Bacillales</taxon>
        <taxon>Bacillaceae</taxon>
        <taxon>Priestia</taxon>
    </lineage>
</organism>
<dbReference type="CDD" id="cd06464">
    <property type="entry name" value="ACD_sHsps-like"/>
    <property type="match status" value="1"/>
</dbReference>
<evidence type="ECO:0000313" key="5">
    <source>
        <dbReference type="Proteomes" id="UP000809829"/>
    </source>
</evidence>
<dbReference type="Proteomes" id="UP000809829">
    <property type="component" value="Unassembled WGS sequence"/>
</dbReference>
<protein>
    <submittedName>
        <fullName evidence="4">HSP20 family protein</fullName>
    </submittedName>
</protein>
<name>A0ABS2QS29_9BACI</name>
<dbReference type="InterPro" id="IPR008978">
    <property type="entry name" value="HSP20-like_chaperone"/>
</dbReference>
<feature type="domain" description="SHSP" evidence="3">
    <location>
        <begin position="31"/>
        <end position="144"/>
    </location>
</feature>
<proteinExistence type="inferred from homology"/>
<dbReference type="InterPro" id="IPR002068">
    <property type="entry name" value="A-crystallin/Hsp20_dom"/>
</dbReference>
<dbReference type="PROSITE" id="PS01031">
    <property type="entry name" value="SHSP"/>
    <property type="match status" value="1"/>
</dbReference>
<comment type="caution">
    <text evidence="4">The sequence shown here is derived from an EMBL/GenBank/DDBJ whole genome shotgun (WGS) entry which is preliminary data.</text>
</comment>
<dbReference type="InterPro" id="IPR031107">
    <property type="entry name" value="Small_HSP"/>
</dbReference>
<evidence type="ECO:0000256" key="2">
    <source>
        <dbReference type="RuleBase" id="RU003616"/>
    </source>
</evidence>
<dbReference type="SUPFAM" id="SSF49764">
    <property type="entry name" value="HSP20-like chaperones"/>
    <property type="match status" value="1"/>
</dbReference>